<name>A0A0F8X816_9ZZZZ</name>
<feature type="non-terminal residue" evidence="1">
    <location>
        <position position="108"/>
    </location>
</feature>
<protein>
    <submittedName>
        <fullName evidence="1">Uncharacterized protein</fullName>
    </submittedName>
</protein>
<reference evidence="1" key="1">
    <citation type="journal article" date="2015" name="Nature">
        <title>Complex archaea that bridge the gap between prokaryotes and eukaryotes.</title>
        <authorList>
            <person name="Spang A."/>
            <person name="Saw J.H."/>
            <person name="Jorgensen S.L."/>
            <person name="Zaremba-Niedzwiedzka K."/>
            <person name="Martijn J."/>
            <person name="Lind A.E."/>
            <person name="van Eijk R."/>
            <person name="Schleper C."/>
            <person name="Guy L."/>
            <person name="Ettema T.J."/>
        </authorList>
    </citation>
    <scope>NUCLEOTIDE SEQUENCE</scope>
</reference>
<comment type="caution">
    <text evidence="1">The sequence shown here is derived from an EMBL/GenBank/DDBJ whole genome shotgun (WGS) entry which is preliminary data.</text>
</comment>
<organism evidence="1">
    <name type="scientific">marine sediment metagenome</name>
    <dbReference type="NCBI Taxonomy" id="412755"/>
    <lineage>
        <taxon>unclassified sequences</taxon>
        <taxon>metagenomes</taxon>
        <taxon>ecological metagenomes</taxon>
    </lineage>
</organism>
<accession>A0A0F8X816</accession>
<evidence type="ECO:0000313" key="1">
    <source>
        <dbReference type="EMBL" id="KKK65287.1"/>
    </source>
</evidence>
<sequence length="108" mass="12072">MNRNTNNVRQGIIFNKKSIAIFQGLPIFSKTNIPHLAGSIIVVFNTFNGVSYGYDFDELANAQKFYEADVLDEETGKLVTVWLKEFPGRWRGDGVVFAYEIAGEYGAG</sequence>
<dbReference type="AlphaFoldDB" id="A0A0F8X816"/>
<gene>
    <name evidence="1" type="ORF">LCGC14_2975660</name>
</gene>
<dbReference type="EMBL" id="LAZR01060629">
    <property type="protein sequence ID" value="KKK65287.1"/>
    <property type="molecule type" value="Genomic_DNA"/>
</dbReference>
<proteinExistence type="predicted"/>